<organism evidence="1 2">
    <name type="scientific">Caenorhabditis nigoni</name>
    <dbReference type="NCBI Taxonomy" id="1611254"/>
    <lineage>
        <taxon>Eukaryota</taxon>
        <taxon>Metazoa</taxon>
        <taxon>Ecdysozoa</taxon>
        <taxon>Nematoda</taxon>
        <taxon>Chromadorea</taxon>
        <taxon>Rhabditida</taxon>
        <taxon>Rhabditina</taxon>
        <taxon>Rhabditomorpha</taxon>
        <taxon>Rhabditoidea</taxon>
        <taxon>Rhabditidae</taxon>
        <taxon>Peloderinae</taxon>
        <taxon>Caenorhabditis</taxon>
    </lineage>
</organism>
<evidence type="ECO:0000313" key="2">
    <source>
        <dbReference type="Proteomes" id="UP000230233"/>
    </source>
</evidence>
<gene>
    <name evidence="1" type="primary">Cni-K02G10.15</name>
    <name evidence="1" type="synonym">Cnig_chr_X.g24170</name>
    <name evidence="1" type="ORF">B9Z55_024170</name>
</gene>
<dbReference type="OrthoDB" id="5867862at2759"/>
<sequence length="108" mass="13081">MVLRIRYIAVLLLILVLLDFAFAREKFLVRKGGRLDRLHKRTLHDWKNAVHKHRHRRHRHKRRRHYRDGGFRVDNILAQMDSFVRPRFGRSIGYVEWRNHGHTGIGVT</sequence>
<dbReference type="AlphaFoldDB" id="A0A2G5STA5"/>
<reference evidence="2" key="1">
    <citation type="submission" date="2017-10" db="EMBL/GenBank/DDBJ databases">
        <title>Rapid genome shrinkage in a self-fertile nematode reveals novel sperm competition proteins.</title>
        <authorList>
            <person name="Yin D."/>
            <person name="Schwarz E.M."/>
            <person name="Thomas C.G."/>
            <person name="Felde R.L."/>
            <person name="Korf I.F."/>
            <person name="Cutter A.D."/>
            <person name="Schartner C.M."/>
            <person name="Ralston E.J."/>
            <person name="Meyer B.J."/>
            <person name="Haag E.S."/>
        </authorList>
    </citation>
    <scope>NUCLEOTIDE SEQUENCE [LARGE SCALE GENOMIC DNA]</scope>
    <source>
        <strain evidence="2">JU1422</strain>
    </source>
</reference>
<name>A0A2G5STA5_9PELO</name>
<dbReference type="EMBL" id="PDUG01000006">
    <property type="protein sequence ID" value="PIC18188.1"/>
    <property type="molecule type" value="Genomic_DNA"/>
</dbReference>
<comment type="caution">
    <text evidence="1">The sequence shown here is derived from an EMBL/GenBank/DDBJ whole genome shotgun (WGS) entry which is preliminary data.</text>
</comment>
<dbReference type="Proteomes" id="UP000230233">
    <property type="component" value="Chromosome X"/>
</dbReference>
<keyword evidence="2" id="KW-1185">Reference proteome</keyword>
<accession>A0A2G5STA5</accession>
<proteinExistence type="predicted"/>
<protein>
    <submittedName>
        <fullName evidence="1">Uncharacterized protein</fullName>
    </submittedName>
</protein>
<evidence type="ECO:0000313" key="1">
    <source>
        <dbReference type="EMBL" id="PIC18188.1"/>
    </source>
</evidence>